<sequence>MVKLPSLIKTFQSRKQKQYPSEATTQNISHFISTPREFLHLFQTARQHTSAALLFVSASAFDGTTNLQRAQACHRSIPYGLAMFECEHRLLSRSGSGEGYRETSEQTVEEGTGRNGRGGEVVGGSGSGIRYGKGPNRGGLERLESQGSWQAGAAAGETSGFGRAFERYRERGLVRRESFSPSTAALRVYSLGRDEGCWQRESWAPEHHTLIHQNESRQGLEYRPLMSCQQSQNKHDSLDWFPNVEITR</sequence>
<gene>
    <name evidence="2" type="ORF">HCDG_07917</name>
</gene>
<dbReference type="VEuPathDB" id="FungiDB:HCDG_07917"/>
<dbReference type="HOGENOM" id="CLU_1119901_0_0_1"/>
<proteinExistence type="predicted"/>
<name>C6HNY6_AJECH</name>
<reference evidence="3" key="1">
    <citation type="submission" date="2009-05" db="EMBL/GenBank/DDBJ databases">
        <title>The genome sequence of Ajellomyces capsulatus strain H143.</title>
        <authorList>
            <person name="Champion M."/>
            <person name="Cuomo C.A."/>
            <person name="Ma L.-J."/>
            <person name="Henn M.R."/>
            <person name="Sil A."/>
            <person name="Goldman B."/>
            <person name="Young S.K."/>
            <person name="Kodira C.D."/>
            <person name="Zeng Q."/>
            <person name="Koehrsen M."/>
            <person name="Alvarado L."/>
            <person name="Berlin A.M."/>
            <person name="Borenstein D."/>
            <person name="Chen Z."/>
            <person name="Engels R."/>
            <person name="Freedman E."/>
            <person name="Gellesch M."/>
            <person name="Goldberg J."/>
            <person name="Griggs A."/>
            <person name="Gujja S."/>
            <person name="Heiman D.I."/>
            <person name="Hepburn T.A."/>
            <person name="Howarth C."/>
            <person name="Jen D."/>
            <person name="Larson L."/>
            <person name="Lewis B."/>
            <person name="Mehta T."/>
            <person name="Park D."/>
            <person name="Pearson M."/>
            <person name="Roberts A."/>
            <person name="Saif S."/>
            <person name="Shea T.D."/>
            <person name="Shenoy N."/>
            <person name="Sisk P."/>
            <person name="Stolte C."/>
            <person name="Sykes S."/>
            <person name="Walk T."/>
            <person name="White J."/>
            <person name="Yandava C."/>
            <person name="Klein B."/>
            <person name="McEwen J.G."/>
            <person name="Puccia R."/>
            <person name="Goldman G.H."/>
            <person name="Felipe M.S."/>
            <person name="Nino-Vega G."/>
            <person name="San-Blas G."/>
            <person name="Taylor J.W."/>
            <person name="Mendoza L."/>
            <person name="Galagan J.E."/>
            <person name="Nusbaum C."/>
            <person name="Birren B.W."/>
        </authorList>
    </citation>
    <scope>NUCLEOTIDE SEQUENCE [LARGE SCALE GENOMIC DNA]</scope>
    <source>
        <strain evidence="3">H143</strain>
    </source>
</reference>
<evidence type="ECO:0000313" key="2">
    <source>
        <dbReference type="EMBL" id="EER38182.1"/>
    </source>
</evidence>
<evidence type="ECO:0000313" key="3">
    <source>
        <dbReference type="Proteomes" id="UP000002624"/>
    </source>
</evidence>
<accession>C6HNY6</accession>
<protein>
    <submittedName>
        <fullName evidence="2">Uncharacterized protein</fullName>
    </submittedName>
</protein>
<dbReference type="EMBL" id="GG692432">
    <property type="protein sequence ID" value="EER38182.1"/>
    <property type="molecule type" value="Genomic_DNA"/>
</dbReference>
<organism evidence="2 3">
    <name type="scientific">Ajellomyces capsulatus (strain H143)</name>
    <name type="common">Darling's disease fungus</name>
    <name type="synonym">Histoplasma capsulatum</name>
    <dbReference type="NCBI Taxonomy" id="544712"/>
    <lineage>
        <taxon>Eukaryota</taxon>
        <taxon>Fungi</taxon>
        <taxon>Dikarya</taxon>
        <taxon>Ascomycota</taxon>
        <taxon>Pezizomycotina</taxon>
        <taxon>Eurotiomycetes</taxon>
        <taxon>Eurotiomycetidae</taxon>
        <taxon>Onygenales</taxon>
        <taxon>Ajellomycetaceae</taxon>
        <taxon>Histoplasma</taxon>
    </lineage>
</organism>
<feature type="region of interest" description="Disordered" evidence="1">
    <location>
        <begin position="94"/>
        <end position="155"/>
    </location>
</feature>
<evidence type="ECO:0000256" key="1">
    <source>
        <dbReference type="SAM" id="MobiDB-lite"/>
    </source>
</evidence>
<feature type="compositionally biased region" description="Gly residues" evidence="1">
    <location>
        <begin position="113"/>
        <end position="137"/>
    </location>
</feature>
<dbReference type="AlphaFoldDB" id="C6HNY6"/>
<dbReference type="Proteomes" id="UP000002624">
    <property type="component" value="Unassembled WGS sequence"/>
</dbReference>